<keyword evidence="1" id="KW-0805">Transcription regulation</keyword>
<organism evidence="6 7">
    <name type="scientific">Actinocorallia herbida</name>
    <dbReference type="NCBI Taxonomy" id="58109"/>
    <lineage>
        <taxon>Bacteria</taxon>
        <taxon>Bacillati</taxon>
        <taxon>Actinomycetota</taxon>
        <taxon>Actinomycetes</taxon>
        <taxon>Streptosporangiales</taxon>
        <taxon>Thermomonosporaceae</taxon>
        <taxon>Actinocorallia</taxon>
    </lineage>
</organism>
<dbReference type="SUPFAM" id="SSF46785">
    <property type="entry name" value="Winged helix' DNA-binding domain"/>
    <property type="match status" value="1"/>
</dbReference>
<dbReference type="PROSITE" id="PS50042">
    <property type="entry name" value="CNMP_BINDING_3"/>
    <property type="match status" value="1"/>
</dbReference>
<dbReference type="Pfam" id="PF00027">
    <property type="entry name" value="cNMP_binding"/>
    <property type="match status" value="1"/>
</dbReference>
<dbReference type="PANTHER" id="PTHR24567:SF74">
    <property type="entry name" value="HTH-TYPE TRANSCRIPTIONAL REGULATOR ARCR"/>
    <property type="match status" value="1"/>
</dbReference>
<dbReference type="InterPro" id="IPR050397">
    <property type="entry name" value="Env_Response_Regulators"/>
</dbReference>
<dbReference type="SMART" id="SM00100">
    <property type="entry name" value="cNMP"/>
    <property type="match status" value="1"/>
</dbReference>
<evidence type="ECO:0000259" key="5">
    <source>
        <dbReference type="PROSITE" id="PS51063"/>
    </source>
</evidence>
<dbReference type="PROSITE" id="PS00889">
    <property type="entry name" value="CNMP_BINDING_2"/>
    <property type="match status" value="1"/>
</dbReference>
<dbReference type="GO" id="GO:0003700">
    <property type="term" value="F:DNA-binding transcription factor activity"/>
    <property type="evidence" value="ECO:0007669"/>
    <property type="project" value="TreeGrafter"/>
</dbReference>
<dbReference type="RefSeq" id="WP_123669615.1">
    <property type="nucleotide sequence ID" value="NZ_RJKE01000001.1"/>
</dbReference>
<dbReference type="PROSITE" id="PS51063">
    <property type="entry name" value="HTH_CRP_2"/>
    <property type="match status" value="1"/>
</dbReference>
<keyword evidence="7" id="KW-1185">Reference proteome</keyword>
<keyword evidence="2" id="KW-0238">DNA-binding</keyword>
<dbReference type="Gene3D" id="2.60.120.10">
    <property type="entry name" value="Jelly Rolls"/>
    <property type="match status" value="1"/>
</dbReference>
<evidence type="ECO:0000256" key="1">
    <source>
        <dbReference type="ARBA" id="ARBA00023015"/>
    </source>
</evidence>
<evidence type="ECO:0000256" key="2">
    <source>
        <dbReference type="ARBA" id="ARBA00023125"/>
    </source>
</evidence>
<dbReference type="AlphaFoldDB" id="A0A3N1DB02"/>
<dbReference type="CDD" id="cd00038">
    <property type="entry name" value="CAP_ED"/>
    <property type="match status" value="1"/>
</dbReference>
<evidence type="ECO:0000256" key="3">
    <source>
        <dbReference type="ARBA" id="ARBA00023163"/>
    </source>
</evidence>
<reference evidence="6 7" key="1">
    <citation type="submission" date="2018-11" db="EMBL/GenBank/DDBJ databases">
        <title>Sequencing the genomes of 1000 actinobacteria strains.</title>
        <authorList>
            <person name="Klenk H.-P."/>
        </authorList>
    </citation>
    <scope>NUCLEOTIDE SEQUENCE [LARGE SCALE GENOMIC DNA]</scope>
    <source>
        <strain evidence="6 7">DSM 44254</strain>
    </source>
</reference>
<dbReference type="InterPro" id="IPR000595">
    <property type="entry name" value="cNMP-bd_dom"/>
</dbReference>
<accession>A0A3N1DB02</accession>
<sequence>MAERSGTWPTSSLIGTLTEQERRELLHLGTKVEFPHKAVLVLQGAEDNDVLYILLDGFAKVTVDTADGSHTVLAIRSRGDLIGEFALLDGGPRTATVTAINTVVAVRIGKSAIETFLADHPDTRGKVIASLLAKMRTSTERRVEAKAWGARERLARLLCELVERYGEDSPDGVVVGLPLSQFELGGLAGAGEATTERVLNEFRQAGLIRTSWRRITVLDVAKLRSLWHGN</sequence>
<gene>
    <name evidence="6" type="ORF">EDD29_8431</name>
</gene>
<dbReference type="InterPro" id="IPR036388">
    <property type="entry name" value="WH-like_DNA-bd_sf"/>
</dbReference>
<dbReference type="Proteomes" id="UP000272400">
    <property type="component" value="Unassembled WGS sequence"/>
</dbReference>
<comment type="caution">
    <text evidence="6">The sequence shown here is derived from an EMBL/GenBank/DDBJ whole genome shotgun (WGS) entry which is preliminary data.</text>
</comment>
<dbReference type="InterPro" id="IPR036390">
    <property type="entry name" value="WH_DNA-bd_sf"/>
</dbReference>
<dbReference type="GO" id="GO:0005829">
    <property type="term" value="C:cytosol"/>
    <property type="evidence" value="ECO:0007669"/>
    <property type="project" value="TreeGrafter"/>
</dbReference>
<dbReference type="InterPro" id="IPR018488">
    <property type="entry name" value="cNMP-bd_CS"/>
</dbReference>
<proteinExistence type="predicted"/>
<dbReference type="InterPro" id="IPR014710">
    <property type="entry name" value="RmlC-like_jellyroll"/>
</dbReference>
<evidence type="ECO:0000313" key="6">
    <source>
        <dbReference type="EMBL" id="ROO90694.1"/>
    </source>
</evidence>
<dbReference type="GO" id="GO:0003677">
    <property type="term" value="F:DNA binding"/>
    <property type="evidence" value="ECO:0007669"/>
    <property type="project" value="UniProtKB-KW"/>
</dbReference>
<evidence type="ECO:0000313" key="7">
    <source>
        <dbReference type="Proteomes" id="UP000272400"/>
    </source>
</evidence>
<dbReference type="Pfam" id="PF13545">
    <property type="entry name" value="HTH_Crp_2"/>
    <property type="match status" value="1"/>
</dbReference>
<evidence type="ECO:0000259" key="4">
    <source>
        <dbReference type="PROSITE" id="PS50042"/>
    </source>
</evidence>
<dbReference type="EMBL" id="RJKE01000001">
    <property type="protein sequence ID" value="ROO90694.1"/>
    <property type="molecule type" value="Genomic_DNA"/>
</dbReference>
<dbReference type="Gene3D" id="1.10.10.10">
    <property type="entry name" value="Winged helix-like DNA-binding domain superfamily/Winged helix DNA-binding domain"/>
    <property type="match status" value="1"/>
</dbReference>
<name>A0A3N1DB02_9ACTN</name>
<dbReference type="OrthoDB" id="41390at2"/>
<dbReference type="SUPFAM" id="SSF51206">
    <property type="entry name" value="cAMP-binding domain-like"/>
    <property type="match status" value="1"/>
</dbReference>
<keyword evidence="3" id="KW-0804">Transcription</keyword>
<protein>
    <submittedName>
        <fullName evidence="6">CRP-like cAMP-binding protein</fullName>
    </submittedName>
</protein>
<dbReference type="InterPro" id="IPR018490">
    <property type="entry name" value="cNMP-bd_dom_sf"/>
</dbReference>
<dbReference type="InterPro" id="IPR012318">
    <property type="entry name" value="HTH_CRP"/>
</dbReference>
<feature type="domain" description="Cyclic nucleotide-binding" evidence="4">
    <location>
        <begin position="13"/>
        <end position="134"/>
    </location>
</feature>
<dbReference type="PANTHER" id="PTHR24567">
    <property type="entry name" value="CRP FAMILY TRANSCRIPTIONAL REGULATORY PROTEIN"/>
    <property type="match status" value="1"/>
</dbReference>
<feature type="domain" description="HTH crp-type" evidence="5">
    <location>
        <begin position="148"/>
        <end position="221"/>
    </location>
</feature>